<dbReference type="Pfam" id="PF20901">
    <property type="entry name" value="Sf6_terminase"/>
    <property type="match status" value="1"/>
</dbReference>
<organism evidence="1 2">
    <name type="scientific">Symbiopectobacterium purcellii</name>
    <dbReference type="NCBI Taxonomy" id="2871826"/>
    <lineage>
        <taxon>Bacteria</taxon>
        <taxon>Pseudomonadati</taxon>
        <taxon>Pseudomonadota</taxon>
        <taxon>Gammaproteobacteria</taxon>
        <taxon>Enterobacterales</taxon>
        <taxon>Enterobacteriaceae</taxon>
    </lineage>
</organism>
<sequence>MATEKNKGGRPSDFSPELADEICSLLMVGESLRSICKRQGMPVLSTVTLWLSKHEEFSVQYARAREIQAEVLAEDAMNIADAAVEDSAAVAKARLQVDARKWYASKVAPKKYGDRIQHEQRITLADRTDEEIDKRIQELINGQVASPERDDSGTED</sequence>
<dbReference type="InterPro" id="IPR048683">
    <property type="entry name" value="Sf6_terminase"/>
</dbReference>
<accession>A0ABX9AG42</accession>
<proteinExistence type="predicted"/>
<reference evidence="1 2" key="1">
    <citation type="submission" date="2021-08" db="EMBL/GenBank/DDBJ databases">
        <title>Culture and genomic analysis of Symbiopectobacterium purcellii sp. nov. gen. nov., isolated from the leafhopper Empoasca decipiens.</title>
        <authorList>
            <person name="Nadal-Jimenez P."/>
            <person name="Siozios S."/>
            <person name="Halliday N."/>
            <person name="Camara M."/>
            <person name="Hurst G.D.D."/>
        </authorList>
    </citation>
    <scope>NUCLEOTIDE SEQUENCE [LARGE SCALE GENOMIC DNA]</scope>
    <source>
        <strain evidence="1 2">SyEd1</strain>
    </source>
</reference>
<dbReference type="EMBL" id="CP081864">
    <property type="protein sequence ID" value="QZN94120.1"/>
    <property type="molecule type" value="Genomic_DNA"/>
</dbReference>
<evidence type="ECO:0000313" key="2">
    <source>
        <dbReference type="Proteomes" id="UP000825886"/>
    </source>
</evidence>
<evidence type="ECO:0000313" key="1">
    <source>
        <dbReference type="EMBL" id="QZN94120.1"/>
    </source>
</evidence>
<keyword evidence="2" id="KW-1185">Reference proteome</keyword>
<gene>
    <name evidence="1" type="ORF">K6K13_12025</name>
</gene>
<dbReference type="Gene3D" id="1.10.10.60">
    <property type="entry name" value="Homeodomain-like"/>
    <property type="match status" value="1"/>
</dbReference>
<dbReference type="RefSeq" id="WP_222157251.1">
    <property type="nucleotide sequence ID" value="NZ_CP081864.1"/>
</dbReference>
<protein>
    <submittedName>
        <fullName evidence="1">DNA packaging protein</fullName>
    </submittedName>
</protein>
<dbReference type="Proteomes" id="UP000825886">
    <property type="component" value="Chromosome"/>
</dbReference>
<name>A0ABX9AG42_9ENTR</name>